<dbReference type="GO" id="GO:0006508">
    <property type="term" value="P:proteolysis"/>
    <property type="evidence" value="ECO:0007669"/>
    <property type="project" value="UniProtKB-KW"/>
</dbReference>
<dbReference type="PANTHER" id="PTHR39188:SF3">
    <property type="entry name" value="STAGE IV SPORULATION PROTEIN FB"/>
    <property type="match status" value="1"/>
</dbReference>
<dbReference type="CDD" id="cd06164">
    <property type="entry name" value="S2P-M50_SpoIVFB_CBS"/>
    <property type="match status" value="1"/>
</dbReference>
<keyword evidence="9 14" id="KW-0862">Zinc</keyword>
<evidence type="ECO:0000259" key="17">
    <source>
        <dbReference type="Pfam" id="PF02163"/>
    </source>
</evidence>
<evidence type="ECO:0000256" key="5">
    <source>
        <dbReference type="ARBA" id="ARBA00022692"/>
    </source>
</evidence>
<keyword evidence="11 14" id="KW-0482">Metalloprotease</keyword>
<feature type="binding site" evidence="16">
    <location>
        <position position="67"/>
    </location>
    <ligand>
        <name>Zn(2+)</name>
        <dbReference type="ChEBI" id="CHEBI:29105"/>
        <note>catalytic</note>
    </ligand>
</feature>
<dbReference type="Pfam" id="PF02163">
    <property type="entry name" value="Peptidase_M50"/>
    <property type="match status" value="2"/>
</dbReference>
<feature type="binding site" evidence="16">
    <location>
        <position position="71"/>
    </location>
    <ligand>
        <name>Zn(2+)</name>
        <dbReference type="ChEBI" id="CHEBI:29105"/>
        <note>catalytic</note>
    </ligand>
</feature>
<dbReference type="SUPFAM" id="SSF54631">
    <property type="entry name" value="CBS-domain pair"/>
    <property type="match status" value="1"/>
</dbReference>
<evidence type="ECO:0000256" key="15">
    <source>
        <dbReference type="PIRSR" id="PIRSR006404-1"/>
    </source>
</evidence>
<dbReference type="PANTHER" id="PTHR39188">
    <property type="entry name" value="MEMBRANE-ASSOCIATED ZINC METALLOPROTEASE M50B"/>
    <property type="match status" value="1"/>
</dbReference>
<evidence type="ECO:0000256" key="4">
    <source>
        <dbReference type="ARBA" id="ARBA00022670"/>
    </source>
</evidence>
<evidence type="ECO:0000256" key="7">
    <source>
        <dbReference type="ARBA" id="ARBA00022737"/>
    </source>
</evidence>
<evidence type="ECO:0000256" key="14">
    <source>
        <dbReference type="PIRNR" id="PIRNR006404"/>
    </source>
</evidence>
<comment type="similarity">
    <text evidence="2 14">Belongs to the peptidase M50B family.</text>
</comment>
<evidence type="ECO:0000256" key="1">
    <source>
        <dbReference type="ARBA" id="ARBA00004651"/>
    </source>
</evidence>
<keyword evidence="6 14" id="KW-0479">Metal-binding</keyword>
<keyword evidence="7" id="KW-0677">Repeat</keyword>
<sequence length="378" mass="40885">MRPYLFSFKIGGVVVRAEPSWLFLALLVGWSLAVGFFPDQNAALGTSTYVFMAILGVFGLTFSIIAHELAHTFVGRALGMPINRVTLFMFGGAAELEEEPKSPMIELVMALAGPLMSLFLALVFSQLAMLDLAGGPQAPLAMVLAYLGLINLLLGLFNMLPAFPLDGGRVLRALIWLLGGDRRKATRWASLAGEGFAVFFILAGIYVLISTGSLAGLWWVLIGFFLRGAAKSSRVELETRLALGDIAAIDLVTPDIETADAGMTVADFIAEKLVRHHRDWFAVTDGERLVGRAGLAEAQAVPLEARATTRLSAIAIKPGVNDILPARAGADRAFAQMQKHHLLRVYLLDGERFAGTLSMVDLLEYARLRNLFADARLG</sequence>
<feature type="domain" description="Peptidase M50" evidence="17">
    <location>
        <begin position="139"/>
        <end position="185"/>
    </location>
</feature>
<feature type="domain" description="Peptidase M50" evidence="17">
    <location>
        <begin position="57"/>
        <end position="128"/>
    </location>
</feature>
<keyword evidence="19" id="KW-1185">Reference proteome</keyword>
<evidence type="ECO:0000256" key="2">
    <source>
        <dbReference type="ARBA" id="ARBA00007931"/>
    </source>
</evidence>
<evidence type="ECO:0000256" key="3">
    <source>
        <dbReference type="ARBA" id="ARBA00022475"/>
    </source>
</evidence>
<dbReference type="InterPro" id="IPR008915">
    <property type="entry name" value="Peptidase_M50"/>
</dbReference>
<dbReference type="AlphaFoldDB" id="A0A1G9TX16"/>
<evidence type="ECO:0000256" key="9">
    <source>
        <dbReference type="ARBA" id="ARBA00022833"/>
    </source>
</evidence>
<comment type="subcellular location">
    <subcellularLocation>
        <location evidence="1 14">Cell membrane</location>
        <topology evidence="1 14">Multi-pass membrane protein</topology>
    </subcellularLocation>
</comment>
<name>A0A1G9TX16_9PROT</name>
<evidence type="ECO:0000256" key="13">
    <source>
        <dbReference type="ARBA" id="ARBA00023136"/>
    </source>
</evidence>
<keyword evidence="4 14" id="KW-0645">Protease</keyword>
<dbReference type="EMBL" id="FNHG01000013">
    <property type="protein sequence ID" value="SDM52300.1"/>
    <property type="molecule type" value="Genomic_DNA"/>
</dbReference>
<accession>A0A1G9TX16</accession>
<feature type="transmembrane region" description="Helical" evidence="14">
    <location>
        <begin position="20"/>
        <end position="37"/>
    </location>
</feature>
<keyword evidence="5 14" id="KW-0812">Transmembrane</keyword>
<evidence type="ECO:0000256" key="12">
    <source>
        <dbReference type="ARBA" id="ARBA00023122"/>
    </source>
</evidence>
<organism evidence="18 19">
    <name type="scientific">Maricaulis salignorans</name>
    <dbReference type="NCBI Taxonomy" id="144026"/>
    <lineage>
        <taxon>Bacteria</taxon>
        <taxon>Pseudomonadati</taxon>
        <taxon>Pseudomonadota</taxon>
        <taxon>Alphaproteobacteria</taxon>
        <taxon>Maricaulales</taxon>
        <taxon>Maricaulaceae</taxon>
        <taxon>Maricaulis</taxon>
    </lineage>
</organism>
<keyword evidence="3 14" id="KW-1003">Cell membrane</keyword>
<proteinExistence type="inferred from homology"/>
<evidence type="ECO:0000256" key="8">
    <source>
        <dbReference type="ARBA" id="ARBA00022801"/>
    </source>
</evidence>
<feature type="transmembrane region" description="Helical" evidence="14">
    <location>
        <begin position="107"/>
        <end position="128"/>
    </location>
</feature>
<keyword evidence="12" id="KW-0129">CBS domain</keyword>
<feature type="active site" evidence="15">
    <location>
        <position position="68"/>
    </location>
</feature>
<dbReference type="PIRSF" id="PIRSF006404">
    <property type="entry name" value="UCP006404_Pept_M50_CBS"/>
    <property type="match status" value="1"/>
</dbReference>
<dbReference type="RefSeq" id="WP_176780333.1">
    <property type="nucleotide sequence ID" value="NZ_FNHG01000013.1"/>
</dbReference>
<keyword evidence="8 14" id="KW-0378">Hydrolase</keyword>
<dbReference type="InterPro" id="IPR016483">
    <property type="entry name" value="UCP006404_Pept_M50_CBS"/>
</dbReference>
<dbReference type="GO" id="GO:0046872">
    <property type="term" value="F:metal ion binding"/>
    <property type="evidence" value="ECO:0007669"/>
    <property type="project" value="UniProtKB-UniRule"/>
</dbReference>
<feature type="transmembrane region" description="Helical" evidence="14">
    <location>
        <begin position="140"/>
        <end position="160"/>
    </location>
</feature>
<feature type="transmembrane region" description="Helical" evidence="14">
    <location>
        <begin position="49"/>
        <end position="70"/>
    </location>
</feature>
<dbReference type="GO" id="GO:0005886">
    <property type="term" value="C:plasma membrane"/>
    <property type="evidence" value="ECO:0007669"/>
    <property type="project" value="UniProtKB-SubCell"/>
</dbReference>
<feature type="transmembrane region" description="Helical" evidence="14">
    <location>
        <begin position="196"/>
        <end position="226"/>
    </location>
</feature>
<reference evidence="18 19" key="1">
    <citation type="submission" date="2016-10" db="EMBL/GenBank/DDBJ databases">
        <authorList>
            <person name="de Groot N.N."/>
        </authorList>
    </citation>
    <scope>NUCLEOTIDE SEQUENCE [LARGE SCALE GENOMIC DNA]</scope>
    <source>
        <strain evidence="18 19">DSM 16077</strain>
    </source>
</reference>
<evidence type="ECO:0000256" key="10">
    <source>
        <dbReference type="ARBA" id="ARBA00022989"/>
    </source>
</evidence>
<keyword evidence="13 14" id="KW-0472">Membrane</keyword>
<comment type="cofactor">
    <cofactor evidence="14 16">
        <name>Zn(2+)</name>
        <dbReference type="ChEBI" id="CHEBI:29105"/>
    </cofactor>
    <text evidence="14 16">Binds 1 zinc ion per subunit.</text>
</comment>
<protein>
    <recommendedName>
        <fullName evidence="14">Zinc metalloprotease</fullName>
    </recommendedName>
</protein>
<evidence type="ECO:0000256" key="16">
    <source>
        <dbReference type="PIRSR" id="PIRSR006404-2"/>
    </source>
</evidence>
<dbReference type="Proteomes" id="UP000199759">
    <property type="component" value="Unassembled WGS sequence"/>
</dbReference>
<evidence type="ECO:0000313" key="19">
    <source>
        <dbReference type="Proteomes" id="UP000199759"/>
    </source>
</evidence>
<dbReference type="InterPro" id="IPR046342">
    <property type="entry name" value="CBS_dom_sf"/>
</dbReference>
<gene>
    <name evidence="18" type="ORF">SAMN04488568_11342</name>
</gene>
<keyword evidence="10 14" id="KW-1133">Transmembrane helix</keyword>
<dbReference type="GO" id="GO:0008237">
    <property type="term" value="F:metallopeptidase activity"/>
    <property type="evidence" value="ECO:0007669"/>
    <property type="project" value="UniProtKB-UniRule"/>
</dbReference>
<evidence type="ECO:0000256" key="11">
    <source>
        <dbReference type="ARBA" id="ARBA00023049"/>
    </source>
</evidence>
<evidence type="ECO:0000256" key="6">
    <source>
        <dbReference type="ARBA" id="ARBA00022723"/>
    </source>
</evidence>
<feature type="binding site" evidence="16">
    <location>
        <position position="166"/>
    </location>
    <ligand>
        <name>Zn(2+)</name>
        <dbReference type="ChEBI" id="CHEBI:29105"/>
        <note>catalytic</note>
    </ligand>
</feature>
<dbReference type="STRING" id="144026.SAMN04488568_11342"/>
<evidence type="ECO:0000313" key="18">
    <source>
        <dbReference type="EMBL" id="SDM52300.1"/>
    </source>
</evidence>